<evidence type="ECO:0000256" key="1">
    <source>
        <dbReference type="ARBA" id="ARBA00004370"/>
    </source>
</evidence>
<gene>
    <name evidence="7" type="ORF">TCM_014505</name>
</gene>
<name>A0A061FYG1_THECC</name>
<keyword evidence="8" id="KW-1185">Reference proteome</keyword>
<sequence>MVMKTMCSRRWGVVEAVTSLLNTISVHNIDTVNRLARDVLAYHFSLVAITYVRGNYILLLCNFDDPLLWGFKGFLPLDAKLACWVIAAKDICFKNSLLAYVFLHLGVFRAAEF</sequence>
<evidence type="ECO:0000256" key="3">
    <source>
        <dbReference type="ARBA" id="ARBA00023098"/>
    </source>
</evidence>
<evidence type="ECO:0000313" key="8">
    <source>
        <dbReference type="Proteomes" id="UP000026915"/>
    </source>
</evidence>
<dbReference type="Proteomes" id="UP000026915">
    <property type="component" value="Chromosome 3"/>
</dbReference>
<dbReference type="EMBL" id="CM001881">
    <property type="protein sequence ID" value="EOY22286.1"/>
    <property type="molecule type" value="Genomic_DNA"/>
</dbReference>
<evidence type="ECO:0000256" key="6">
    <source>
        <dbReference type="RuleBase" id="RU365062"/>
    </source>
</evidence>
<keyword evidence="5" id="KW-0012">Acyltransferase</keyword>
<organism evidence="7 8">
    <name type="scientific">Theobroma cacao</name>
    <name type="common">Cacao</name>
    <name type="synonym">Cocoa</name>
    <dbReference type="NCBI Taxonomy" id="3641"/>
    <lineage>
        <taxon>Eukaryota</taxon>
        <taxon>Viridiplantae</taxon>
        <taxon>Streptophyta</taxon>
        <taxon>Embryophyta</taxon>
        <taxon>Tracheophyta</taxon>
        <taxon>Spermatophyta</taxon>
        <taxon>Magnoliopsida</taxon>
        <taxon>eudicotyledons</taxon>
        <taxon>Gunneridae</taxon>
        <taxon>Pentapetalae</taxon>
        <taxon>rosids</taxon>
        <taxon>malvids</taxon>
        <taxon>Malvales</taxon>
        <taxon>Malvaceae</taxon>
        <taxon>Byttnerioideae</taxon>
        <taxon>Theobroma</taxon>
    </lineage>
</organism>
<reference evidence="7 8" key="1">
    <citation type="journal article" date="2013" name="Genome Biol.">
        <title>The genome sequence of the most widely cultivated cacao type and its use to identify candidate genes regulating pod color.</title>
        <authorList>
            <person name="Motamayor J.C."/>
            <person name="Mockaitis K."/>
            <person name="Schmutz J."/>
            <person name="Haiminen N."/>
            <person name="Iii D.L."/>
            <person name="Cornejo O."/>
            <person name="Findley S.D."/>
            <person name="Zheng P."/>
            <person name="Utro F."/>
            <person name="Royaert S."/>
            <person name="Saski C."/>
            <person name="Jenkins J."/>
            <person name="Podicheti R."/>
            <person name="Zhao M."/>
            <person name="Scheffler B.E."/>
            <person name="Stack J.C."/>
            <person name="Feltus F.A."/>
            <person name="Mustiga G.M."/>
            <person name="Amores F."/>
            <person name="Phillips W."/>
            <person name="Marelli J.P."/>
            <person name="May G.D."/>
            <person name="Shapiro H."/>
            <person name="Ma J."/>
            <person name="Bustamante C.D."/>
            <person name="Schnell R.J."/>
            <person name="Main D."/>
            <person name="Gilbert D."/>
            <person name="Parida L."/>
            <person name="Kuhn D.N."/>
        </authorList>
    </citation>
    <scope>NUCLEOTIDE SEQUENCE [LARGE SCALE GENOMIC DNA]</scope>
    <source>
        <strain evidence="8">cv. Matina 1-6</strain>
    </source>
</reference>
<dbReference type="PANTHER" id="PTHR12497">
    <property type="entry name" value="TAZ PROTEIN TAFAZZIN"/>
    <property type="match status" value="1"/>
</dbReference>
<protein>
    <recommendedName>
        <fullName evidence="6">Tafazzin family protein</fullName>
    </recommendedName>
</protein>
<dbReference type="InParanoid" id="A0A061FYG1"/>
<dbReference type="Gramene" id="EOY22286">
    <property type="protein sequence ID" value="EOY22286"/>
    <property type="gene ID" value="TCM_014505"/>
</dbReference>
<dbReference type="GO" id="GO:0008374">
    <property type="term" value="F:O-acyltransferase activity"/>
    <property type="evidence" value="ECO:0000318"/>
    <property type="project" value="GO_Central"/>
</dbReference>
<accession>A0A061FYG1</accession>
<dbReference type="InterPro" id="IPR000872">
    <property type="entry name" value="Tafazzin"/>
</dbReference>
<dbReference type="PANTHER" id="PTHR12497:SF5">
    <property type="entry name" value="N-ACYLPHOSPHATIDYLETHANOLAMINE SYNTHASE"/>
    <property type="match status" value="1"/>
</dbReference>
<comment type="similarity">
    <text evidence="6">Belongs to the taffazin family.</text>
</comment>
<dbReference type="STRING" id="3641.A0A061FYG1"/>
<comment type="subcellular location">
    <subcellularLocation>
        <location evidence="1">Membrane</location>
    </subcellularLocation>
</comment>
<dbReference type="eggNOG" id="KOG2847">
    <property type="taxonomic scope" value="Eukaryota"/>
</dbReference>
<evidence type="ECO:0000256" key="2">
    <source>
        <dbReference type="ARBA" id="ARBA00022679"/>
    </source>
</evidence>
<dbReference type="AlphaFoldDB" id="A0A061FYG1"/>
<keyword evidence="2" id="KW-0808">Transferase</keyword>
<dbReference type="GO" id="GO:0016020">
    <property type="term" value="C:membrane"/>
    <property type="evidence" value="ECO:0007669"/>
    <property type="project" value="UniProtKB-SubCell"/>
</dbReference>
<evidence type="ECO:0000256" key="4">
    <source>
        <dbReference type="ARBA" id="ARBA00023136"/>
    </source>
</evidence>
<dbReference type="GO" id="GO:0006644">
    <property type="term" value="P:phospholipid metabolic process"/>
    <property type="evidence" value="ECO:0007669"/>
    <property type="project" value="InterPro"/>
</dbReference>
<evidence type="ECO:0000256" key="5">
    <source>
        <dbReference type="ARBA" id="ARBA00023315"/>
    </source>
</evidence>
<evidence type="ECO:0000313" key="7">
    <source>
        <dbReference type="EMBL" id="EOY22286.1"/>
    </source>
</evidence>
<proteinExistence type="inferred from homology"/>
<keyword evidence="4" id="KW-0472">Membrane</keyword>
<keyword evidence="3" id="KW-0443">Lipid metabolism</keyword>
<dbReference type="HOGENOM" id="CLU_2138063_0_0_1"/>